<comment type="similarity">
    <text evidence="3 15">Belongs to the anaerobic coproporphyrinogen-III oxidase family.</text>
</comment>
<keyword evidence="10 15" id="KW-0408">Iron</keyword>
<keyword evidence="20" id="KW-1185">Reference proteome</keyword>
<protein>
    <recommendedName>
        <fullName evidence="15">Coproporphyrinogen-III oxidase</fullName>
        <ecNumber evidence="15">1.3.98.3</ecNumber>
    </recommendedName>
</protein>
<dbReference type="InterPro" id="IPR023404">
    <property type="entry name" value="rSAM_horseshoe"/>
</dbReference>
<name>A0A1G9LKP7_9PROT</name>
<keyword evidence="12 15" id="KW-0627">Porphyrin biosynthesis</keyword>
<keyword evidence="5 15" id="KW-0004">4Fe-4S</keyword>
<keyword evidence="9 15" id="KW-0560">Oxidoreductase</keyword>
<feature type="binding site" evidence="17">
    <location>
        <position position="62"/>
    </location>
    <ligand>
        <name>[4Fe-4S] cluster</name>
        <dbReference type="ChEBI" id="CHEBI:49883"/>
        <note>4Fe-4S-S-AdoMet</note>
    </ligand>
</feature>
<feature type="binding site" evidence="16">
    <location>
        <begin position="110"/>
        <end position="111"/>
    </location>
    <ligand>
        <name>S-adenosyl-L-methionine</name>
        <dbReference type="ChEBI" id="CHEBI:59789"/>
        <label>2</label>
    </ligand>
</feature>
<feature type="binding site" evidence="16">
    <location>
        <position position="142"/>
    </location>
    <ligand>
        <name>S-adenosyl-L-methionine</name>
        <dbReference type="ChEBI" id="CHEBI:59789"/>
        <label>1</label>
    </ligand>
</feature>
<dbReference type="PANTHER" id="PTHR13932">
    <property type="entry name" value="COPROPORPHYRINIGEN III OXIDASE"/>
    <property type="match status" value="1"/>
</dbReference>
<evidence type="ECO:0000256" key="10">
    <source>
        <dbReference type="ARBA" id="ARBA00023004"/>
    </source>
</evidence>
<dbReference type="STRING" id="144026.SAMN04488568_10193"/>
<feature type="binding site" evidence="17">
    <location>
        <position position="65"/>
    </location>
    <ligand>
        <name>[4Fe-4S] cluster</name>
        <dbReference type="ChEBI" id="CHEBI:49883"/>
        <note>4Fe-4S-S-AdoMet</note>
    </ligand>
</feature>
<dbReference type="GO" id="GO:0004109">
    <property type="term" value="F:coproporphyrinogen oxidase activity"/>
    <property type="evidence" value="ECO:0007669"/>
    <property type="project" value="InterPro"/>
</dbReference>
<dbReference type="SFLD" id="SFLDG01065">
    <property type="entry name" value="anaerobic_coproporphyrinogen-I"/>
    <property type="match status" value="1"/>
</dbReference>
<dbReference type="InterPro" id="IPR007197">
    <property type="entry name" value="rSAM"/>
</dbReference>
<dbReference type="GO" id="GO:0046872">
    <property type="term" value="F:metal ion binding"/>
    <property type="evidence" value="ECO:0007669"/>
    <property type="project" value="UniProtKB-KW"/>
</dbReference>
<feature type="binding site" evidence="16">
    <location>
        <position position="181"/>
    </location>
    <ligand>
        <name>S-adenosyl-L-methionine</name>
        <dbReference type="ChEBI" id="CHEBI:59789"/>
        <label>2</label>
    </ligand>
</feature>
<comment type="function">
    <text evidence="13">Involved in the heme biosynthesis. Catalyzes the anaerobic oxidative decarboxylation of propionate groups of rings A and B of coproporphyrinogen III to yield the vinyl groups in protoporphyrinogen IX.</text>
</comment>
<dbReference type="GO" id="GO:0005737">
    <property type="term" value="C:cytoplasm"/>
    <property type="evidence" value="ECO:0007669"/>
    <property type="project" value="UniProtKB-SubCell"/>
</dbReference>
<feature type="binding site" evidence="16">
    <location>
        <position position="52"/>
    </location>
    <ligand>
        <name>S-adenosyl-L-methionine</name>
        <dbReference type="ChEBI" id="CHEBI:59789"/>
        <label>1</label>
    </ligand>
</feature>
<organism evidence="19 20">
    <name type="scientific">Maricaulis salignorans</name>
    <dbReference type="NCBI Taxonomy" id="144026"/>
    <lineage>
        <taxon>Bacteria</taxon>
        <taxon>Pseudomonadati</taxon>
        <taxon>Pseudomonadota</taxon>
        <taxon>Alphaproteobacteria</taxon>
        <taxon>Maricaulales</taxon>
        <taxon>Maricaulaceae</taxon>
        <taxon>Maricaulis</taxon>
    </lineage>
</organism>
<keyword evidence="6 15" id="KW-0963">Cytoplasm</keyword>
<dbReference type="SUPFAM" id="SSF102114">
    <property type="entry name" value="Radical SAM enzymes"/>
    <property type="match status" value="1"/>
</dbReference>
<dbReference type="RefSeq" id="WP_091765085.1">
    <property type="nucleotide sequence ID" value="NZ_FNHG01000001.1"/>
</dbReference>
<dbReference type="GO" id="GO:0051539">
    <property type="term" value="F:4 iron, 4 sulfur cluster binding"/>
    <property type="evidence" value="ECO:0007669"/>
    <property type="project" value="UniProtKB-KW"/>
</dbReference>
<dbReference type="InterPro" id="IPR006638">
    <property type="entry name" value="Elp3/MiaA/NifB-like_rSAM"/>
</dbReference>
<dbReference type="PROSITE" id="PS51918">
    <property type="entry name" value="RADICAL_SAM"/>
    <property type="match status" value="1"/>
</dbReference>
<evidence type="ECO:0000256" key="8">
    <source>
        <dbReference type="ARBA" id="ARBA00022723"/>
    </source>
</evidence>
<keyword evidence="11 15" id="KW-0411">Iron-sulfur</keyword>
<dbReference type="InterPro" id="IPR004558">
    <property type="entry name" value="Coprogen_oxidase_HemN"/>
</dbReference>
<dbReference type="Gene3D" id="3.80.30.20">
    <property type="entry name" value="tm_1862 like domain"/>
    <property type="match status" value="1"/>
</dbReference>
<dbReference type="EMBL" id="FNHG01000001">
    <property type="protein sequence ID" value="SDL62424.1"/>
    <property type="molecule type" value="Genomic_DNA"/>
</dbReference>
<dbReference type="GO" id="GO:0051989">
    <property type="term" value="F:coproporphyrinogen dehydrogenase activity"/>
    <property type="evidence" value="ECO:0007669"/>
    <property type="project" value="UniProtKB-EC"/>
</dbReference>
<dbReference type="PIRSF" id="PIRSF000167">
    <property type="entry name" value="HemN"/>
    <property type="match status" value="1"/>
</dbReference>
<dbReference type="AlphaFoldDB" id="A0A1G9LKP7"/>
<feature type="binding site" evidence="16">
    <location>
        <position position="206"/>
    </location>
    <ligand>
        <name>S-adenosyl-L-methionine</name>
        <dbReference type="ChEBI" id="CHEBI:59789"/>
        <label>2</label>
    </ligand>
</feature>
<dbReference type="NCBIfam" id="TIGR00538">
    <property type="entry name" value="hemN"/>
    <property type="match status" value="1"/>
</dbReference>
<keyword evidence="7 15" id="KW-0949">S-adenosyl-L-methionine</keyword>
<dbReference type="CDD" id="cd01335">
    <property type="entry name" value="Radical_SAM"/>
    <property type="match status" value="1"/>
</dbReference>
<evidence type="ECO:0000313" key="19">
    <source>
        <dbReference type="EMBL" id="SDL62424.1"/>
    </source>
</evidence>
<evidence type="ECO:0000256" key="7">
    <source>
        <dbReference type="ARBA" id="ARBA00022691"/>
    </source>
</evidence>
<dbReference type="UniPathway" id="UPA00251">
    <property type="reaction ID" value="UER00323"/>
</dbReference>
<feature type="binding site" evidence="16">
    <location>
        <position position="169"/>
    </location>
    <ligand>
        <name>S-adenosyl-L-methionine</name>
        <dbReference type="ChEBI" id="CHEBI:59789"/>
        <label>2</label>
    </ligand>
</feature>
<comment type="subunit">
    <text evidence="4">Monomer.</text>
</comment>
<dbReference type="Gene3D" id="1.10.10.920">
    <property type="match status" value="1"/>
</dbReference>
<evidence type="ECO:0000256" key="1">
    <source>
        <dbReference type="ARBA" id="ARBA00004496"/>
    </source>
</evidence>
<dbReference type="InterPro" id="IPR034505">
    <property type="entry name" value="Coproporphyrinogen-III_oxidase"/>
</dbReference>
<feature type="binding site" evidence="16">
    <location>
        <position position="240"/>
    </location>
    <ligand>
        <name>S-adenosyl-L-methionine</name>
        <dbReference type="ChEBI" id="CHEBI:59789"/>
        <label>2</label>
    </ligand>
</feature>
<feature type="domain" description="Radical SAM core" evidence="18">
    <location>
        <begin position="43"/>
        <end position="280"/>
    </location>
</feature>
<evidence type="ECO:0000256" key="16">
    <source>
        <dbReference type="PIRSR" id="PIRSR000167-1"/>
    </source>
</evidence>
<feature type="binding site" evidence="16">
    <location>
        <position position="109"/>
    </location>
    <ligand>
        <name>S-adenosyl-L-methionine</name>
        <dbReference type="ChEBI" id="CHEBI:59789"/>
        <label>1</label>
    </ligand>
</feature>
<dbReference type="InterPro" id="IPR058240">
    <property type="entry name" value="rSAM_sf"/>
</dbReference>
<comment type="catalytic activity">
    <reaction evidence="14 15">
        <text>coproporphyrinogen III + 2 S-adenosyl-L-methionine = protoporphyrinogen IX + 2 5'-deoxyadenosine + 2 L-methionine + 2 CO2</text>
        <dbReference type="Rhea" id="RHEA:15425"/>
        <dbReference type="ChEBI" id="CHEBI:16526"/>
        <dbReference type="ChEBI" id="CHEBI:17319"/>
        <dbReference type="ChEBI" id="CHEBI:57307"/>
        <dbReference type="ChEBI" id="CHEBI:57309"/>
        <dbReference type="ChEBI" id="CHEBI:57844"/>
        <dbReference type="ChEBI" id="CHEBI:59789"/>
        <dbReference type="EC" id="1.3.98.3"/>
    </reaction>
</comment>
<evidence type="ECO:0000256" key="6">
    <source>
        <dbReference type="ARBA" id="ARBA00022490"/>
    </source>
</evidence>
<dbReference type="Pfam" id="PF04055">
    <property type="entry name" value="Radical_SAM"/>
    <property type="match status" value="1"/>
</dbReference>
<dbReference type="OrthoDB" id="9808022at2"/>
<accession>A0A1G9LKP7</accession>
<comment type="cofactor">
    <cofactor evidence="15 17">
        <name>[4Fe-4S] cluster</name>
        <dbReference type="ChEBI" id="CHEBI:49883"/>
    </cofactor>
    <text evidence="15 17">Binds 1 [4Fe-4S] cluster. The cluster is coordinated with 3 cysteines and an exchangeable S-adenosyl-L-methionine.</text>
</comment>
<evidence type="ECO:0000256" key="12">
    <source>
        <dbReference type="ARBA" id="ARBA00023244"/>
    </source>
</evidence>
<dbReference type="EC" id="1.3.98.3" evidence="15"/>
<keyword evidence="8 15" id="KW-0479">Metal-binding</keyword>
<evidence type="ECO:0000313" key="20">
    <source>
        <dbReference type="Proteomes" id="UP000199759"/>
    </source>
</evidence>
<sequence length="447" mass="48244">MTPSPTLLKYARQNTPRYTSYPTAPHFHAGIDGDVFGGWLGALDADAAGSLYLHIPWCREMCWYCGCSTRATTRNEPVATYAGTLLKEIDLVASRFAGRPRIAHIHFGGGTPTILSEDQLSAVMESLRQRFDVLDTAEIAIEIDPRIFTASLAHHLARLGFNRASLGVQTFDAGVQAKINRIQPLETVAACTEALRAAGITNLSFDLLYGLPGQTLEACRETVTAALALAPDRFSVFGYAHVPHMKRHQKLIRDEDLPGAEARIEQALAIAEAVQAAGYRPIGIDHYARAGDDMARQATAGTMRRNFQGYTTDQASFLIGLGASAISQMPAGYAQNTADVASWSRAIESGHLATARGIAQSGEDRIRGEIIERLMCDLEVDPGAIAAQFGGALEQADLDDLVSDGVINRQASRIAIAEDYRMLARVVAARFDGYLQANAAARHSVSV</sequence>
<comment type="subcellular location">
    <subcellularLocation>
        <location evidence="1 15">Cytoplasm</location>
    </subcellularLocation>
</comment>
<dbReference type="SFLD" id="SFLDS00029">
    <property type="entry name" value="Radical_SAM"/>
    <property type="match status" value="1"/>
</dbReference>
<dbReference type="GO" id="GO:0006782">
    <property type="term" value="P:protoporphyrinogen IX biosynthetic process"/>
    <property type="evidence" value="ECO:0007669"/>
    <property type="project" value="UniProtKB-UniPathway"/>
</dbReference>
<proteinExistence type="inferred from homology"/>
<comment type="pathway">
    <text evidence="2 15">Porphyrin-containing compound metabolism; protoporphyrin-IX biosynthesis; protoporphyrinogen-IX from coproporphyrinogen-III (AdoMet route): step 1/1.</text>
</comment>
<dbReference type="Proteomes" id="UP000199759">
    <property type="component" value="Unassembled WGS sequence"/>
</dbReference>
<feature type="binding site" evidence="17">
    <location>
        <position position="58"/>
    </location>
    <ligand>
        <name>[4Fe-4S] cluster</name>
        <dbReference type="ChEBI" id="CHEBI:49883"/>
        <note>4Fe-4S-S-AdoMet</note>
    </ligand>
</feature>
<reference evidence="19 20" key="1">
    <citation type="submission" date="2016-10" db="EMBL/GenBank/DDBJ databases">
        <authorList>
            <person name="de Groot N.N."/>
        </authorList>
    </citation>
    <scope>NUCLEOTIDE SEQUENCE [LARGE SCALE GENOMIC DNA]</scope>
    <source>
        <strain evidence="19 20">DSM 16077</strain>
    </source>
</reference>
<evidence type="ECO:0000256" key="3">
    <source>
        <dbReference type="ARBA" id="ARBA00005493"/>
    </source>
</evidence>
<dbReference type="SMART" id="SM00729">
    <property type="entry name" value="Elp3"/>
    <property type="match status" value="1"/>
</dbReference>
<evidence type="ECO:0000256" key="11">
    <source>
        <dbReference type="ARBA" id="ARBA00023014"/>
    </source>
</evidence>
<dbReference type="PANTHER" id="PTHR13932:SF6">
    <property type="entry name" value="OXYGEN-INDEPENDENT COPROPORPHYRINOGEN III OXIDASE"/>
    <property type="match status" value="1"/>
</dbReference>
<evidence type="ECO:0000256" key="17">
    <source>
        <dbReference type="PIRSR" id="PIRSR000167-2"/>
    </source>
</evidence>
<evidence type="ECO:0000256" key="4">
    <source>
        <dbReference type="ARBA" id="ARBA00011245"/>
    </source>
</evidence>
<evidence type="ECO:0000256" key="13">
    <source>
        <dbReference type="ARBA" id="ARBA00024295"/>
    </source>
</evidence>
<evidence type="ECO:0000256" key="2">
    <source>
        <dbReference type="ARBA" id="ARBA00004785"/>
    </source>
</evidence>
<evidence type="ECO:0000256" key="15">
    <source>
        <dbReference type="PIRNR" id="PIRNR000167"/>
    </source>
</evidence>
<evidence type="ECO:0000259" key="18">
    <source>
        <dbReference type="PROSITE" id="PS51918"/>
    </source>
</evidence>
<evidence type="ECO:0000256" key="14">
    <source>
        <dbReference type="ARBA" id="ARBA00048321"/>
    </source>
</evidence>
<evidence type="ECO:0000256" key="9">
    <source>
        <dbReference type="ARBA" id="ARBA00023002"/>
    </source>
</evidence>
<feature type="binding site" evidence="16">
    <location>
        <position position="326"/>
    </location>
    <ligand>
        <name>S-adenosyl-L-methionine</name>
        <dbReference type="ChEBI" id="CHEBI:59789"/>
        <label>1</label>
    </ligand>
</feature>
<gene>
    <name evidence="19" type="ORF">SAMN04488568_10193</name>
</gene>
<feature type="binding site" evidence="16">
    <location>
        <begin position="64"/>
        <end position="66"/>
    </location>
    <ligand>
        <name>S-adenosyl-L-methionine</name>
        <dbReference type="ChEBI" id="CHEBI:59789"/>
        <label>2</label>
    </ligand>
</feature>
<evidence type="ECO:0000256" key="5">
    <source>
        <dbReference type="ARBA" id="ARBA00022485"/>
    </source>
</evidence>